<keyword evidence="4" id="KW-1185">Reference proteome</keyword>
<dbReference type="InterPro" id="IPR051199">
    <property type="entry name" value="LPS_LOS_Heptosyltrfase"/>
</dbReference>
<dbReference type="GO" id="GO:0009244">
    <property type="term" value="P:lipopolysaccharide core region biosynthetic process"/>
    <property type="evidence" value="ECO:0007669"/>
    <property type="project" value="TreeGrafter"/>
</dbReference>
<dbReference type="Gene3D" id="3.40.50.2000">
    <property type="entry name" value="Glycogen Phosphorylase B"/>
    <property type="match status" value="2"/>
</dbReference>
<evidence type="ECO:0000256" key="1">
    <source>
        <dbReference type="ARBA" id="ARBA00022676"/>
    </source>
</evidence>
<evidence type="ECO:0000256" key="3">
    <source>
        <dbReference type="SAM" id="MobiDB-lite"/>
    </source>
</evidence>
<dbReference type="SUPFAM" id="SSF53756">
    <property type="entry name" value="UDP-Glycosyltransferase/glycogen phosphorylase"/>
    <property type="match status" value="1"/>
</dbReference>
<evidence type="ECO:0000313" key="5">
    <source>
        <dbReference type="RefSeq" id="WP_034412268.1"/>
    </source>
</evidence>
<organism evidence="4 5">
    <name type="scientific">Derxia gummosa DSM 723</name>
    <dbReference type="NCBI Taxonomy" id="1121388"/>
    <lineage>
        <taxon>Bacteria</taxon>
        <taxon>Pseudomonadati</taxon>
        <taxon>Pseudomonadota</taxon>
        <taxon>Betaproteobacteria</taxon>
        <taxon>Burkholderiales</taxon>
        <taxon>Alcaligenaceae</taxon>
        <taxon>Derxia</taxon>
    </lineage>
</organism>
<reference evidence="5" key="1">
    <citation type="journal article" date="2003" name="J. Mol. Biol.">
        <title>An evolving hierarchical family classification for glycosyltransferases.</title>
        <authorList>
            <person name="Coutinho P.M."/>
            <person name="Deleury E."/>
            <person name="Davies G.J."/>
            <person name="Henrissat B."/>
        </authorList>
    </citation>
    <scope>NUCLEOTIDE SEQUENCE</scope>
</reference>
<dbReference type="AlphaFoldDB" id="A0A8B6X8E1"/>
<keyword evidence="2" id="KW-0808">Transferase</keyword>
<dbReference type="Proteomes" id="UP000675920">
    <property type="component" value="Unplaced"/>
</dbReference>
<protein>
    <submittedName>
        <fullName evidence="5">Glycosyltransferase family 9 protein</fullName>
        <ecNumber evidence="5">2.4.-.-</ecNumber>
    </submittedName>
</protein>
<dbReference type="PANTHER" id="PTHR30160:SF1">
    <property type="entry name" value="LIPOPOLYSACCHARIDE 1,2-N-ACETYLGLUCOSAMINETRANSFERASE-RELATED"/>
    <property type="match status" value="1"/>
</dbReference>
<dbReference type="OrthoDB" id="2068453at2"/>
<proteinExistence type="predicted"/>
<keyword evidence="1" id="KW-0328">Glycosyltransferase</keyword>
<dbReference type="RefSeq" id="WP_034412268.1">
    <property type="nucleotide sequence ID" value="NZ_KI519499.1"/>
</dbReference>
<evidence type="ECO:0000313" key="4">
    <source>
        <dbReference type="Proteomes" id="UP000675920"/>
    </source>
</evidence>
<dbReference type="GO" id="GO:0005829">
    <property type="term" value="C:cytosol"/>
    <property type="evidence" value="ECO:0007669"/>
    <property type="project" value="TreeGrafter"/>
</dbReference>
<accession>A0A8B6X8E1</accession>
<sequence length="567" mass="59440">MTAPTMASARVSALAHDLATRRAGNQPVLLLFGLGSFGDILQITPALHALRRRLPRAWIAVVHASAFIDDLMPGLGDADVWLKADSADHAALRDLVRRHDLADLVVQCKYALVYELGRDAARRLSAGELQFVREAQKAQAPWLDFLRDFPRDNDALWRAAAAEGLDMAGLMARTGGFDAGHGVPATPATAPGADFTAYRIAPAPADAADLPALPPRYFTVCNAAEALPWREGGWTKCLPDARMADLAGRLRGLGLPLVQMGTPDDPPIPGCDLDLRGRTGLRSAALVLQGADAHIGPEGGLANLARAVRTPAVIFFGSTPPEFFALGANRNVLPRQCGGCWWTTPDYLHQCPRLQREPECVGSLDLDEIVAAARALRDAAGPGASAPEVRADAIDRLIGAHLQALADGAAPPVVPAALQRALDGDGHGADDDRGGASAADGKDRDDDAATPRAALFAHGPRRLLALAAALPPELAGARRVWLDDGQPGATPDRARHAGDCERAPQLVPPIDAGSLDRAVWLLPAADAATLGRIARALLRGLAPGGKLVAIGAHGAELLVQPGAETRP</sequence>
<feature type="region of interest" description="Disordered" evidence="3">
    <location>
        <begin position="422"/>
        <end position="447"/>
    </location>
</feature>
<reference evidence="5" key="3">
    <citation type="submission" date="2025-08" db="UniProtKB">
        <authorList>
            <consortium name="RefSeq"/>
        </authorList>
    </citation>
    <scope>IDENTIFICATION</scope>
</reference>
<evidence type="ECO:0000256" key="2">
    <source>
        <dbReference type="ARBA" id="ARBA00022679"/>
    </source>
</evidence>
<dbReference type="GO" id="GO:0008713">
    <property type="term" value="F:ADP-heptose-lipopolysaccharide heptosyltransferase activity"/>
    <property type="evidence" value="ECO:0007669"/>
    <property type="project" value="TreeGrafter"/>
</dbReference>
<dbReference type="Pfam" id="PF01075">
    <property type="entry name" value="Glyco_transf_9"/>
    <property type="match status" value="1"/>
</dbReference>
<dbReference type="InterPro" id="IPR002201">
    <property type="entry name" value="Glyco_trans_9"/>
</dbReference>
<dbReference type="EC" id="2.4.-.-" evidence="5"/>
<dbReference type="PANTHER" id="PTHR30160">
    <property type="entry name" value="TETRAACYLDISACCHARIDE 4'-KINASE-RELATED"/>
    <property type="match status" value="1"/>
</dbReference>
<reference evidence="5" key="2">
    <citation type="journal article" date="2006" name="Glycobiology">
        <title>Structures and mechanisms of glycosyltransferases.</title>
        <authorList>
            <person name="Breton C."/>
            <person name="Snajdrova L."/>
            <person name="Jeanneau C."/>
            <person name="Koca J."/>
            <person name="Imberty A."/>
        </authorList>
    </citation>
    <scope>NUCLEOTIDE SEQUENCE</scope>
</reference>
<name>A0A8B6X8E1_9BURK</name>